<evidence type="ECO:0000313" key="9">
    <source>
        <dbReference type="EMBL" id="MBB3128507.1"/>
    </source>
</evidence>
<keyword evidence="3" id="KW-0808">Transferase</keyword>
<dbReference type="GO" id="GO:0000160">
    <property type="term" value="P:phosphorelay signal transduction system"/>
    <property type="evidence" value="ECO:0007669"/>
    <property type="project" value="UniProtKB-KW"/>
</dbReference>
<keyword evidence="7" id="KW-0902">Two-component regulatory system</keyword>
<dbReference type="GO" id="GO:0005524">
    <property type="term" value="F:ATP binding"/>
    <property type="evidence" value="ECO:0007669"/>
    <property type="project" value="UniProtKB-KW"/>
</dbReference>
<dbReference type="Gene3D" id="3.30.565.10">
    <property type="entry name" value="Histidine kinase-like ATPase, C-terminal domain"/>
    <property type="match status" value="1"/>
</dbReference>
<reference evidence="9 10" key="1">
    <citation type="submission" date="2020-08" db="EMBL/GenBank/DDBJ databases">
        <title>Genomic Encyclopedia of Type Strains, Phase III (KMG-III): the genomes of soil and plant-associated and newly described type strains.</title>
        <authorList>
            <person name="Whitman W."/>
        </authorList>
    </citation>
    <scope>NUCLEOTIDE SEQUENCE [LARGE SCALE GENOMIC DNA]</scope>
    <source>
        <strain evidence="9 10">CECT 5831</strain>
    </source>
</reference>
<dbReference type="SMART" id="SM00387">
    <property type="entry name" value="HATPase_c"/>
    <property type="match status" value="1"/>
</dbReference>
<keyword evidence="4" id="KW-0547">Nucleotide-binding</keyword>
<protein>
    <recommendedName>
        <fullName evidence="2">histidine kinase</fullName>
        <ecNumber evidence="2">2.7.13.3</ecNumber>
    </recommendedName>
</protein>
<dbReference type="InterPro" id="IPR004358">
    <property type="entry name" value="Sig_transdc_His_kin-like_C"/>
</dbReference>
<dbReference type="GO" id="GO:0004673">
    <property type="term" value="F:protein histidine kinase activity"/>
    <property type="evidence" value="ECO:0007669"/>
    <property type="project" value="UniProtKB-EC"/>
</dbReference>
<keyword evidence="6" id="KW-0067">ATP-binding</keyword>
<dbReference type="PANTHER" id="PTHR43711:SF1">
    <property type="entry name" value="HISTIDINE KINASE 1"/>
    <property type="match status" value="1"/>
</dbReference>
<dbReference type="EC" id="2.7.13.3" evidence="2"/>
<evidence type="ECO:0000256" key="1">
    <source>
        <dbReference type="ARBA" id="ARBA00000085"/>
    </source>
</evidence>
<dbReference type="Pfam" id="PF02518">
    <property type="entry name" value="HATPase_c"/>
    <property type="match status" value="1"/>
</dbReference>
<dbReference type="RefSeq" id="WP_246426577.1">
    <property type="nucleotide sequence ID" value="NZ_JACHXJ010000002.1"/>
</dbReference>
<dbReference type="InterPro" id="IPR003594">
    <property type="entry name" value="HATPase_dom"/>
</dbReference>
<dbReference type="SUPFAM" id="SSF55874">
    <property type="entry name" value="ATPase domain of HSP90 chaperone/DNA topoisomerase II/histidine kinase"/>
    <property type="match status" value="1"/>
</dbReference>
<feature type="domain" description="Histidine kinase" evidence="8">
    <location>
        <begin position="1"/>
        <end position="92"/>
    </location>
</feature>
<evidence type="ECO:0000256" key="7">
    <source>
        <dbReference type="ARBA" id="ARBA00023012"/>
    </source>
</evidence>
<dbReference type="PROSITE" id="PS50109">
    <property type="entry name" value="HIS_KIN"/>
    <property type="match status" value="1"/>
</dbReference>
<evidence type="ECO:0000259" key="8">
    <source>
        <dbReference type="PROSITE" id="PS50109"/>
    </source>
</evidence>
<comment type="catalytic activity">
    <reaction evidence="1">
        <text>ATP + protein L-histidine = ADP + protein N-phospho-L-histidine.</text>
        <dbReference type="EC" id="2.7.13.3"/>
    </reaction>
</comment>
<proteinExistence type="predicted"/>
<evidence type="ECO:0000256" key="5">
    <source>
        <dbReference type="ARBA" id="ARBA00022777"/>
    </source>
</evidence>
<dbReference type="Proteomes" id="UP000517523">
    <property type="component" value="Unassembled WGS sequence"/>
</dbReference>
<dbReference type="EMBL" id="JACHXJ010000002">
    <property type="protein sequence ID" value="MBB3128507.1"/>
    <property type="molecule type" value="Genomic_DNA"/>
</dbReference>
<evidence type="ECO:0000256" key="3">
    <source>
        <dbReference type="ARBA" id="ARBA00022679"/>
    </source>
</evidence>
<evidence type="ECO:0000256" key="2">
    <source>
        <dbReference type="ARBA" id="ARBA00012438"/>
    </source>
</evidence>
<dbReference type="InterPro" id="IPR005467">
    <property type="entry name" value="His_kinase_dom"/>
</dbReference>
<evidence type="ECO:0000313" key="10">
    <source>
        <dbReference type="Proteomes" id="UP000517523"/>
    </source>
</evidence>
<organism evidence="9 10">
    <name type="scientific">Paenibacillus rhizosphaerae</name>
    <dbReference type="NCBI Taxonomy" id="297318"/>
    <lineage>
        <taxon>Bacteria</taxon>
        <taxon>Bacillati</taxon>
        <taxon>Bacillota</taxon>
        <taxon>Bacilli</taxon>
        <taxon>Bacillales</taxon>
        <taxon>Paenibacillaceae</taxon>
        <taxon>Paenibacillus</taxon>
    </lineage>
</organism>
<gene>
    <name evidence="9" type="ORF">FHS19_003161</name>
</gene>
<dbReference type="AlphaFoldDB" id="A0A839TUZ7"/>
<evidence type="ECO:0000256" key="6">
    <source>
        <dbReference type="ARBA" id="ARBA00022840"/>
    </source>
</evidence>
<keyword evidence="5" id="KW-0418">Kinase</keyword>
<sequence>MNEEVMVTAAQHGNFVTVRIKDNGIGIPEEELENIFEPFYRIDASRSRELGGSGLGLSITKTIVEKHDGEILFESEIDSAPRRITVAIKTHPSCWVRDPAEFNGVPPRNRCLCTADGILPIDTMGWLCCALRLHCAGFRSGRLHAAT</sequence>
<accession>A0A839TUZ7</accession>
<name>A0A839TUZ7_9BACL</name>
<dbReference type="PRINTS" id="PR00344">
    <property type="entry name" value="BCTRLSENSOR"/>
</dbReference>
<comment type="caution">
    <text evidence="9">The sequence shown here is derived from an EMBL/GenBank/DDBJ whole genome shotgun (WGS) entry which is preliminary data.</text>
</comment>
<dbReference type="InterPro" id="IPR036890">
    <property type="entry name" value="HATPase_C_sf"/>
</dbReference>
<evidence type="ECO:0000256" key="4">
    <source>
        <dbReference type="ARBA" id="ARBA00022741"/>
    </source>
</evidence>
<dbReference type="PANTHER" id="PTHR43711">
    <property type="entry name" value="TWO-COMPONENT HISTIDINE KINASE"/>
    <property type="match status" value="1"/>
</dbReference>
<dbReference type="InterPro" id="IPR050736">
    <property type="entry name" value="Sensor_HK_Regulatory"/>
</dbReference>